<dbReference type="Proteomes" id="UP000289738">
    <property type="component" value="Chromosome B08"/>
</dbReference>
<name>A0A444Y664_ARAHY</name>
<comment type="caution">
    <text evidence="2">The sequence shown here is derived from an EMBL/GenBank/DDBJ whole genome shotgun (WGS) entry which is preliminary data.</text>
</comment>
<accession>A0A444Y664</accession>
<keyword evidence="1" id="KW-0812">Transmembrane</keyword>
<organism evidence="2 3">
    <name type="scientific">Arachis hypogaea</name>
    <name type="common">Peanut</name>
    <dbReference type="NCBI Taxonomy" id="3818"/>
    <lineage>
        <taxon>Eukaryota</taxon>
        <taxon>Viridiplantae</taxon>
        <taxon>Streptophyta</taxon>
        <taxon>Embryophyta</taxon>
        <taxon>Tracheophyta</taxon>
        <taxon>Spermatophyta</taxon>
        <taxon>Magnoliopsida</taxon>
        <taxon>eudicotyledons</taxon>
        <taxon>Gunneridae</taxon>
        <taxon>Pentapetalae</taxon>
        <taxon>rosids</taxon>
        <taxon>fabids</taxon>
        <taxon>Fabales</taxon>
        <taxon>Fabaceae</taxon>
        <taxon>Papilionoideae</taxon>
        <taxon>50 kb inversion clade</taxon>
        <taxon>dalbergioids sensu lato</taxon>
        <taxon>Dalbergieae</taxon>
        <taxon>Pterocarpus clade</taxon>
        <taxon>Arachis</taxon>
    </lineage>
</organism>
<evidence type="ECO:0000256" key="1">
    <source>
        <dbReference type="SAM" id="Phobius"/>
    </source>
</evidence>
<evidence type="ECO:0000313" key="2">
    <source>
        <dbReference type="EMBL" id="RYQ97441.1"/>
    </source>
</evidence>
<dbReference type="AlphaFoldDB" id="A0A444Y664"/>
<gene>
    <name evidence="2" type="ORF">Ahy_B08g093489</name>
</gene>
<feature type="transmembrane region" description="Helical" evidence="1">
    <location>
        <begin position="169"/>
        <end position="188"/>
    </location>
</feature>
<keyword evidence="3" id="KW-1185">Reference proteome</keyword>
<keyword evidence="1" id="KW-0472">Membrane</keyword>
<keyword evidence="1" id="KW-1133">Transmembrane helix</keyword>
<dbReference type="STRING" id="3818.A0A444Y664"/>
<feature type="transmembrane region" description="Helical" evidence="1">
    <location>
        <begin position="27"/>
        <end position="49"/>
    </location>
</feature>
<dbReference type="EMBL" id="SDMP01000018">
    <property type="protein sequence ID" value="RYQ97441.1"/>
    <property type="molecule type" value="Genomic_DNA"/>
</dbReference>
<reference evidence="2 3" key="1">
    <citation type="submission" date="2019-01" db="EMBL/GenBank/DDBJ databases">
        <title>Sequencing of cultivated peanut Arachis hypogaea provides insights into genome evolution and oil improvement.</title>
        <authorList>
            <person name="Chen X."/>
        </authorList>
    </citation>
    <scope>NUCLEOTIDE SEQUENCE [LARGE SCALE GENOMIC DNA]</scope>
    <source>
        <strain evidence="3">cv. Fuhuasheng</strain>
        <tissue evidence="2">Leaves</tissue>
    </source>
</reference>
<feature type="transmembrane region" description="Helical" evidence="1">
    <location>
        <begin position="106"/>
        <end position="128"/>
    </location>
</feature>
<sequence>METKIPARGKALVATDLSISIPEGTDFFVFVWVRVSKLLLVLACLRSLIRKCTYQNFASNELVKLFPPDLPLDLQQGLQQCFDHVNFFCCSPITELLWKTILISRLINPVVVSPIIAAVGLSFFRYGFPIVVHERILRTYDDFVWPVDTSFIGCFIIDVEFLDLKICPLNSSVGVKCCLALIYFWYLFRATGDDTRSLSTTVCKWTYLGHAHMQHINDKDSWDMAILFGS</sequence>
<proteinExistence type="predicted"/>
<evidence type="ECO:0000313" key="3">
    <source>
        <dbReference type="Proteomes" id="UP000289738"/>
    </source>
</evidence>
<feature type="transmembrane region" description="Helical" evidence="1">
    <location>
        <begin position="143"/>
        <end position="162"/>
    </location>
</feature>
<protein>
    <submittedName>
        <fullName evidence="2">Uncharacterized protein</fullName>
    </submittedName>
</protein>